<keyword evidence="1" id="KW-0732">Signal</keyword>
<evidence type="ECO:0008006" key="4">
    <source>
        <dbReference type="Google" id="ProtNLM"/>
    </source>
</evidence>
<name>A0ABU9G6U8_9GAMM</name>
<dbReference type="EMBL" id="JBAKAR010000006">
    <property type="protein sequence ID" value="MEL0613470.1"/>
    <property type="molecule type" value="Genomic_DNA"/>
</dbReference>
<dbReference type="RefSeq" id="WP_133003315.1">
    <property type="nucleotide sequence ID" value="NZ_BAAAFB010000004.1"/>
</dbReference>
<feature type="chain" id="PRO_5047417571" description="UrcA family protein" evidence="1">
    <location>
        <begin position="24"/>
        <end position="81"/>
    </location>
</feature>
<comment type="caution">
    <text evidence="2">The sequence shown here is derived from an EMBL/GenBank/DDBJ whole genome shotgun (WGS) entry which is preliminary data.</text>
</comment>
<dbReference type="Proteomes" id="UP001379949">
    <property type="component" value="Unassembled WGS sequence"/>
</dbReference>
<evidence type="ECO:0000256" key="1">
    <source>
        <dbReference type="SAM" id="SignalP"/>
    </source>
</evidence>
<protein>
    <recommendedName>
        <fullName evidence="4">UrcA family protein</fullName>
    </recommendedName>
</protein>
<feature type="signal peptide" evidence="1">
    <location>
        <begin position="1"/>
        <end position="23"/>
    </location>
</feature>
<accession>A0ABU9G6U8</accession>
<evidence type="ECO:0000313" key="3">
    <source>
        <dbReference type="Proteomes" id="UP001379949"/>
    </source>
</evidence>
<sequence>MFLRFGFIAFSGVLALSSSSVFAFDDYCTPKLDVYLKTTQETVESKYVPERQKEVAQKILDKVKASRNDTKDCVLLDKLLP</sequence>
<gene>
    <name evidence="2" type="ORF">V6242_09940</name>
</gene>
<evidence type="ECO:0000313" key="2">
    <source>
        <dbReference type="EMBL" id="MEL0613470.1"/>
    </source>
</evidence>
<reference evidence="2 3" key="1">
    <citation type="submission" date="2024-02" db="EMBL/GenBank/DDBJ databases">
        <title>Bacteria isolated from the canopy kelp, Nereocystis luetkeana.</title>
        <authorList>
            <person name="Pfister C.A."/>
            <person name="Younker I.T."/>
            <person name="Light S.H."/>
        </authorList>
    </citation>
    <scope>NUCLEOTIDE SEQUENCE [LARGE SCALE GENOMIC DNA]</scope>
    <source>
        <strain evidence="2 3">TI.4.07</strain>
    </source>
</reference>
<proteinExistence type="predicted"/>
<keyword evidence="3" id="KW-1185">Reference proteome</keyword>
<organism evidence="2 3">
    <name type="scientific">Marinomonas arenicola</name>
    <dbReference type="NCBI Taxonomy" id="569601"/>
    <lineage>
        <taxon>Bacteria</taxon>
        <taxon>Pseudomonadati</taxon>
        <taxon>Pseudomonadota</taxon>
        <taxon>Gammaproteobacteria</taxon>
        <taxon>Oceanospirillales</taxon>
        <taxon>Oceanospirillaceae</taxon>
        <taxon>Marinomonas</taxon>
    </lineage>
</organism>